<dbReference type="GO" id="GO:0043709">
    <property type="term" value="P:cell adhesion involved in single-species biofilm formation"/>
    <property type="evidence" value="ECO:0007669"/>
    <property type="project" value="TreeGrafter"/>
</dbReference>
<dbReference type="AlphaFoldDB" id="A0A9Q4GS23"/>
<feature type="signal peptide" evidence="5">
    <location>
        <begin position="1"/>
        <end position="25"/>
    </location>
</feature>
<dbReference type="InterPro" id="IPR008966">
    <property type="entry name" value="Adhesion_dom_sf"/>
</dbReference>
<dbReference type="PANTHER" id="PTHR33420">
    <property type="entry name" value="FIMBRIAL SUBUNIT ELFA-RELATED"/>
    <property type="match status" value="1"/>
</dbReference>
<feature type="domain" description="Fimbrial-type adhesion" evidence="6">
    <location>
        <begin position="34"/>
        <end position="186"/>
    </location>
</feature>
<comment type="caution">
    <text evidence="7">The sequence shown here is derived from an EMBL/GenBank/DDBJ whole genome shotgun (WGS) entry which is preliminary data.</text>
</comment>
<sequence>MLNKQRLVMSVVALTVLSASQLSMAATTVTGGTVHFTGRIVNAACAVSADSTDQTVNMGQYRTAFFDAKGKKSGDVPFSIKLEDCDTSVSTKASVSFSGLSSADDPTALQTSNIGGGSAGAAKGVGIQIADHLGQVLKPDGSVFSTAQNLVDGVNVLNFSANYISTQASVTPGGADADATFTMQYQ</sequence>
<keyword evidence="3 5" id="KW-0732">Signal</keyword>
<dbReference type="PANTHER" id="PTHR33420:SF12">
    <property type="entry name" value="FIMBRIN-LIKE PROTEIN FIMI-RELATED"/>
    <property type="match status" value="1"/>
</dbReference>
<evidence type="ECO:0000256" key="3">
    <source>
        <dbReference type="ARBA" id="ARBA00022729"/>
    </source>
</evidence>
<dbReference type="InterPro" id="IPR036937">
    <property type="entry name" value="Adhesion_dom_fimbrial_sf"/>
</dbReference>
<evidence type="ECO:0000256" key="1">
    <source>
        <dbReference type="ARBA" id="ARBA00004561"/>
    </source>
</evidence>
<evidence type="ECO:0000256" key="5">
    <source>
        <dbReference type="SAM" id="SignalP"/>
    </source>
</evidence>
<evidence type="ECO:0000313" key="8">
    <source>
        <dbReference type="Proteomes" id="UP001076655"/>
    </source>
</evidence>
<evidence type="ECO:0000313" key="7">
    <source>
        <dbReference type="EMBL" id="MCY0788400.1"/>
    </source>
</evidence>
<evidence type="ECO:0000256" key="2">
    <source>
        <dbReference type="ARBA" id="ARBA00006671"/>
    </source>
</evidence>
<dbReference type="EMBL" id="JAPNMI010000001">
    <property type="protein sequence ID" value="MCY0788400.1"/>
    <property type="molecule type" value="Genomic_DNA"/>
</dbReference>
<dbReference type="GO" id="GO:0009289">
    <property type="term" value="C:pilus"/>
    <property type="evidence" value="ECO:0007669"/>
    <property type="project" value="UniProtKB-SubCell"/>
</dbReference>
<gene>
    <name evidence="7" type="primary">fimA</name>
    <name evidence="7" type="ORF">N0392_01680</name>
</gene>
<accession>A0A9Q4GS23</accession>
<dbReference type="Pfam" id="PF00419">
    <property type="entry name" value="Fimbrial"/>
    <property type="match status" value="1"/>
</dbReference>
<dbReference type="SUPFAM" id="SSF49401">
    <property type="entry name" value="Bacterial adhesins"/>
    <property type="match status" value="1"/>
</dbReference>
<dbReference type="RefSeq" id="WP_046892628.1">
    <property type="nucleotide sequence ID" value="NZ_BRRE01000001.1"/>
</dbReference>
<dbReference type="InterPro" id="IPR050263">
    <property type="entry name" value="Bact_Fimbrial_Adh_Pro"/>
</dbReference>
<name>A0A9Q4GS23_MORMO</name>
<comment type="subcellular location">
    <subcellularLocation>
        <location evidence="1">Fimbrium</location>
    </subcellularLocation>
</comment>
<proteinExistence type="inferred from homology"/>
<dbReference type="Proteomes" id="UP001076655">
    <property type="component" value="Unassembled WGS sequence"/>
</dbReference>
<dbReference type="OrthoDB" id="8586454at2"/>
<organism evidence="7 8">
    <name type="scientific">Morganella morganii</name>
    <name type="common">Proteus morganii</name>
    <dbReference type="NCBI Taxonomy" id="582"/>
    <lineage>
        <taxon>Bacteria</taxon>
        <taxon>Pseudomonadati</taxon>
        <taxon>Pseudomonadota</taxon>
        <taxon>Gammaproteobacteria</taxon>
        <taxon>Enterobacterales</taxon>
        <taxon>Morganellaceae</taxon>
        <taxon>Morganella</taxon>
    </lineage>
</organism>
<dbReference type="Gene3D" id="2.60.40.1090">
    <property type="entry name" value="Fimbrial-type adhesion domain"/>
    <property type="match status" value="1"/>
</dbReference>
<evidence type="ECO:0000259" key="6">
    <source>
        <dbReference type="Pfam" id="PF00419"/>
    </source>
</evidence>
<protein>
    <submittedName>
        <fullName evidence="7">Type 1 fimbrial major subunit FimA</fullName>
    </submittedName>
</protein>
<reference evidence="7" key="1">
    <citation type="submission" date="2022-08" db="EMBL/GenBank/DDBJ databases">
        <authorList>
            <person name="Dale J.L."/>
        </authorList>
    </citation>
    <scope>NUCLEOTIDE SEQUENCE</scope>
    <source>
        <strain evidence="7">2022EL-00758</strain>
    </source>
</reference>
<comment type="similarity">
    <text evidence="2">Belongs to the fimbrial protein family.</text>
</comment>
<keyword evidence="4" id="KW-0281">Fimbrium</keyword>
<dbReference type="InterPro" id="IPR000259">
    <property type="entry name" value="Adhesion_dom_fimbrial"/>
</dbReference>
<dbReference type="NCBIfam" id="NF011741">
    <property type="entry name" value="PRK15194.1"/>
    <property type="match status" value="1"/>
</dbReference>
<evidence type="ECO:0000256" key="4">
    <source>
        <dbReference type="ARBA" id="ARBA00023263"/>
    </source>
</evidence>
<feature type="chain" id="PRO_5040260776" evidence="5">
    <location>
        <begin position="26"/>
        <end position="186"/>
    </location>
</feature>